<evidence type="ECO:0000256" key="4">
    <source>
        <dbReference type="ARBA" id="ARBA00022748"/>
    </source>
</evidence>
<evidence type="ECO:0000256" key="6">
    <source>
        <dbReference type="ARBA" id="ARBA00023136"/>
    </source>
</evidence>
<feature type="transmembrane region" description="Helical" evidence="7">
    <location>
        <begin position="29"/>
        <end position="49"/>
    </location>
</feature>
<dbReference type="NCBIfam" id="TIGR01191">
    <property type="entry name" value="ccmC"/>
    <property type="match status" value="1"/>
</dbReference>
<evidence type="ECO:0000313" key="10">
    <source>
        <dbReference type="EMBL" id="KAF9660760.1"/>
    </source>
</evidence>
<dbReference type="PANTHER" id="PTHR30071:SF1">
    <property type="entry name" value="CYTOCHROME B_B6 PROTEIN-RELATED"/>
    <property type="match status" value="1"/>
</dbReference>
<keyword evidence="3 7" id="KW-0812">Transmembrane</keyword>
<feature type="domain" description="Cytochrome c assembly protein" evidence="9">
    <location>
        <begin position="11"/>
        <end position="142"/>
    </location>
</feature>
<feature type="transmembrane region" description="Helical" evidence="7">
    <location>
        <begin position="91"/>
        <end position="109"/>
    </location>
</feature>
<dbReference type="InterPro" id="IPR002541">
    <property type="entry name" value="Cyt_c_assembly"/>
</dbReference>
<feature type="compositionally biased region" description="Low complexity" evidence="8">
    <location>
        <begin position="382"/>
        <end position="396"/>
    </location>
</feature>
<evidence type="ECO:0000313" key="11">
    <source>
        <dbReference type="Proteomes" id="UP000657918"/>
    </source>
</evidence>
<dbReference type="GO" id="GO:0020037">
    <property type="term" value="F:heme binding"/>
    <property type="evidence" value="ECO:0007669"/>
    <property type="project" value="InterPro"/>
</dbReference>
<keyword evidence="11" id="KW-1185">Reference proteome</keyword>
<comment type="caution">
    <text evidence="10">The sequence shown here is derived from an EMBL/GenBank/DDBJ whole genome shotgun (WGS) entry which is preliminary data.</text>
</comment>
<keyword evidence="7 10" id="KW-0496">Mitochondrion</keyword>
<comment type="function">
    <text evidence="7">May be involved in the export of heme to the mitochondrion for the biogenesis of c-type cytochromes.</text>
</comment>
<organism evidence="10 11">
    <name type="scientific">Salix dunnii</name>
    <dbReference type="NCBI Taxonomy" id="1413687"/>
    <lineage>
        <taxon>Eukaryota</taxon>
        <taxon>Viridiplantae</taxon>
        <taxon>Streptophyta</taxon>
        <taxon>Embryophyta</taxon>
        <taxon>Tracheophyta</taxon>
        <taxon>Spermatophyta</taxon>
        <taxon>Magnoliopsida</taxon>
        <taxon>eudicotyledons</taxon>
        <taxon>Gunneridae</taxon>
        <taxon>Pentapetalae</taxon>
        <taxon>rosids</taxon>
        <taxon>fabids</taxon>
        <taxon>Malpighiales</taxon>
        <taxon>Salicaceae</taxon>
        <taxon>Saliceae</taxon>
        <taxon>Salix</taxon>
    </lineage>
</organism>
<dbReference type="PRINTS" id="PR01386">
    <property type="entry name" value="CCMCBIOGNSIS"/>
</dbReference>
<dbReference type="PANTHER" id="PTHR30071">
    <property type="entry name" value="HEME EXPORTER PROTEIN C"/>
    <property type="match status" value="1"/>
</dbReference>
<keyword evidence="5 7" id="KW-1133">Transmembrane helix</keyword>
<name>A0A835J4K9_9ROSI</name>
<evidence type="ECO:0000256" key="3">
    <source>
        <dbReference type="ARBA" id="ARBA00022692"/>
    </source>
</evidence>
<evidence type="ECO:0000259" key="9">
    <source>
        <dbReference type="Pfam" id="PF01578"/>
    </source>
</evidence>
<dbReference type="Proteomes" id="UP000657918">
    <property type="component" value="Unassembled WGS sequence"/>
</dbReference>
<proteinExistence type="inferred from homology"/>
<evidence type="ECO:0000256" key="5">
    <source>
        <dbReference type="ARBA" id="ARBA00022989"/>
    </source>
</evidence>
<protein>
    <recommendedName>
        <fullName evidence="7">Putative cytochrome c biosynthesis ccmC-like mitochondrial protein</fullName>
    </recommendedName>
</protein>
<comment type="subcellular location">
    <subcellularLocation>
        <location evidence="1">Membrane</location>
        <topology evidence="1">Multi-pass membrane protein</topology>
    </subcellularLocation>
    <subcellularLocation>
        <location evidence="7">Mitochondrion membrane</location>
    </subcellularLocation>
</comment>
<comment type="caution">
    <text evidence="7">Lacks conserved residue(s) required for the propagation of feature annotation.</text>
</comment>
<dbReference type="GO" id="GO:0005886">
    <property type="term" value="C:plasma membrane"/>
    <property type="evidence" value="ECO:0007669"/>
    <property type="project" value="TreeGrafter"/>
</dbReference>
<feature type="region of interest" description="Disordered" evidence="8">
    <location>
        <begin position="355"/>
        <end position="425"/>
    </location>
</feature>
<geneLocation type="mitochondrion" evidence="10"/>
<accession>A0A835J4K9</accession>
<dbReference type="OrthoDB" id="1365184at2759"/>
<evidence type="ECO:0000256" key="2">
    <source>
        <dbReference type="ARBA" id="ARBA00005840"/>
    </source>
</evidence>
<dbReference type="InterPro" id="IPR003557">
    <property type="entry name" value="Cyt_c_biogenesis_CcmC"/>
</dbReference>
<keyword evidence="4 7" id="KW-0201">Cytochrome c-type biogenesis</keyword>
<dbReference type="InterPro" id="IPR045062">
    <property type="entry name" value="Cyt_c_biogenesis_CcsA/CcmC"/>
</dbReference>
<keyword evidence="6 7" id="KW-0472">Membrane</keyword>
<dbReference type="GO" id="GO:0031966">
    <property type="term" value="C:mitochondrial membrane"/>
    <property type="evidence" value="ECO:0007669"/>
    <property type="project" value="UniProtKB-SubCell"/>
</dbReference>
<evidence type="ECO:0000256" key="8">
    <source>
        <dbReference type="SAM" id="MobiDB-lite"/>
    </source>
</evidence>
<dbReference type="Pfam" id="PF01578">
    <property type="entry name" value="Cytochrom_C_asm"/>
    <property type="match status" value="1"/>
</dbReference>
<evidence type="ECO:0000256" key="1">
    <source>
        <dbReference type="ARBA" id="ARBA00004141"/>
    </source>
</evidence>
<dbReference type="GO" id="GO:0017004">
    <property type="term" value="P:cytochrome complex assembly"/>
    <property type="evidence" value="ECO:0007669"/>
    <property type="project" value="UniProtKB-KW"/>
</dbReference>
<dbReference type="AlphaFoldDB" id="A0A835J4K9"/>
<dbReference type="EMBL" id="JADGMS010000020">
    <property type="protein sequence ID" value="KAF9660760.1"/>
    <property type="molecule type" value="Genomic_DNA"/>
</dbReference>
<feature type="transmembrane region" description="Helical" evidence="7">
    <location>
        <begin position="61"/>
        <end position="79"/>
    </location>
</feature>
<evidence type="ECO:0000256" key="7">
    <source>
        <dbReference type="RuleBase" id="RU364092"/>
    </source>
</evidence>
<comment type="similarity">
    <text evidence="2 7">Belongs to the CcmC/CycZ/HelC family.</text>
</comment>
<dbReference type="GO" id="GO:0015232">
    <property type="term" value="F:heme transmembrane transporter activity"/>
    <property type="evidence" value="ECO:0007669"/>
    <property type="project" value="InterPro"/>
</dbReference>
<reference evidence="10 11" key="1">
    <citation type="submission" date="2020-10" db="EMBL/GenBank/DDBJ databases">
        <title>Plant Genome Project.</title>
        <authorList>
            <person name="Zhang R.-G."/>
        </authorList>
    </citation>
    <scope>NUCLEOTIDE SEQUENCE [LARGE SCALE GENOMIC DNA]</scope>
    <source>
        <strain evidence="10">FAFU-HL-1</strain>
        <tissue evidence="10">Leaf</tissue>
    </source>
</reference>
<gene>
    <name evidence="7" type="primary">CCMC</name>
    <name evidence="10" type="ORF">SADUNF_SadunfMtG0007500</name>
</gene>
<sequence length="509" mass="54732">MAIHLSLRVAPLDLQQGGNSRIPYVHVPAARMSILVYIATAINTFFFLLTKHPLFLRSSGTGTEMGAFFTLFTLVTGGFRGRPMWGTFWVWDARLTSVFISFFIYLGALRFQKLSVEPASISICAGPIDIPIIKSSVNWWNTSHQPGSISRSAPGGDGDLLRPSPVHQLEPHSSAVDVTISRALQAICRLSACSADLRGFQSPGAACLFSAAITVSFPRSLHGRRLGVKAVRVDVVVKAQSWSDLRVNERGKESSNDFSQRLPSHFPMNGIPSGARSLLSKLGLSGGLAGLALRALITISGVASDRVGPHDALWVGFGHKASPAGNGLFPSVLPRELQFRRLGWADSSFGEVSSAGERHGVANTPGQQPAATLPVGQPAAHPVAEQPVPAQEPEPANTSLGAQEARPAGEDGGSANAAPPTSDQVKESLRAFLNQFRKRKVNDSFLNTRDLDLERATPEKLQKLLSIMEELSNDSRRRPNSGQNAAAQLELYMDIIDWEKKAASGSNHS</sequence>